<dbReference type="SUPFAM" id="SSF64376">
    <property type="entry name" value="YlxR-like"/>
    <property type="match status" value="1"/>
</dbReference>
<dbReference type="Gene3D" id="3.30.1330.30">
    <property type="match status" value="1"/>
</dbReference>
<dbReference type="OrthoDB" id="9799836at2"/>
<name>A0A2T0VVR7_9RHOB</name>
<dbReference type="AlphaFoldDB" id="A0A2T0VVR7"/>
<comment type="caution">
    <text evidence="2">The sequence shown here is derived from an EMBL/GenBank/DDBJ whole genome shotgun (WGS) entry which is preliminary data.</text>
</comment>
<reference evidence="2 3" key="1">
    <citation type="submission" date="2018-03" db="EMBL/GenBank/DDBJ databases">
        <title>Genomic Encyclopedia of Archaeal and Bacterial Type Strains, Phase II (KMG-II): from individual species to whole genera.</title>
        <authorList>
            <person name="Goeker M."/>
        </authorList>
    </citation>
    <scope>NUCLEOTIDE SEQUENCE [LARGE SCALE GENOMIC DNA]</scope>
    <source>
        <strain evidence="2 3">DSM 101533</strain>
    </source>
</reference>
<dbReference type="InterPro" id="IPR029064">
    <property type="entry name" value="Ribosomal_eL30-like_sf"/>
</dbReference>
<dbReference type="InterPro" id="IPR037465">
    <property type="entry name" value="YlxR"/>
</dbReference>
<proteinExistence type="predicted"/>
<dbReference type="Pfam" id="PF04296">
    <property type="entry name" value="YlxR"/>
    <property type="match status" value="1"/>
</dbReference>
<dbReference type="InterPro" id="IPR035931">
    <property type="entry name" value="YlxR-like_sf"/>
</dbReference>
<dbReference type="EMBL" id="PVTP01000011">
    <property type="protein sequence ID" value="PRY75691.1"/>
    <property type="molecule type" value="Genomic_DNA"/>
</dbReference>
<evidence type="ECO:0000313" key="3">
    <source>
        <dbReference type="Proteomes" id="UP000238007"/>
    </source>
</evidence>
<keyword evidence="3" id="KW-1185">Reference proteome</keyword>
<dbReference type="PANTHER" id="PTHR34215">
    <property type="entry name" value="BLL0784 PROTEIN"/>
    <property type="match status" value="1"/>
</dbReference>
<organism evidence="2 3">
    <name type="scientific">Yoonia maritima</name>
    <dbReference type="NCBI Taxonomy" id="1435347"/>
    <lineage>
        <taxon>Bacteria</taxon>
        <taxon>Pseudomonadati</taxon>
        <taxon>Pseudomonadota</taxon>
        <taxon>Alphaproteobacteria</taxon>
        <taxon>Rhodobacterales</taxon>
        <taxon>Paracoccaceae</taxon>
        <taxon>Yoonia</taxon>
    </lineage>
</organism>
<evidence type="ECO:0000259" key="1">
    <source>
        <dbReference type="Pfam" id="PF04296"/>
    </source>
</evidence>
<sequence>MARGGHNKLKDDEATRKCIVTGEAQPKAGLIRFVVGPDNQVYPDVLGKLPGRGMYVSSTREALEAATRGQFSRSAKQPVTVPDGLAVEVERQLARHTVDMIAMARKAGRAVCGFEKVKGWLAGGERVRVLVQASDGSERGKAKLWTPEGARYFGCFTAEELGLAFGRQSVIHGALATGGLSNRVVDEATKLRGLREVDGGDTASGKDKEAK</sequence>
<dbReference type="NCBIfam" id="NF006622">
    <property type="entry name" value="PRK09190.1"/>
    <property type="match status" value="1"/>
</dbReference>
<dbReference type="RefSeq" id="WP_106358670.1">
    <property type="nucleotide sequence ID" value="NZ_PVTP01000011.1"/>
</dbReference>
<dbReference type="InterPro" id="IPR007393">
    <property type="entry name" value="YlxR_dom"/>
</dbReference>
<dbReference type="SUPFAM" id="SSF55315">
    <property type="entry name" value="L30e-like"/>
    <property type="match status" value="1"/>
</dbReference>
<feature type="domain" description="YlxR" evidence="1">
    <location>
        <begin position="16"/>
        <end position="89"/>
    </location>
</feature>
<dbReference type="PANTHER" id="PTHR34215:SF1">
    <property type="entry name" value="YLXR DOMAIN-CONTAINING PROTEIN"/>
    <property type="match status" value="1"/>
</dbReference>
<dbReference type="Gene3D" id="3.30.1230.10">
    <property type="entry name" value="YlxR-like"/>
    <property type="match status" value="1"/>
</dbReference>
<evidence type="ECO:0000313" key="2">
    <source>
        <dbReference type="EMBL" id="PRY75691.1"/>
    </source>
</evidence>
<gene>
    <name evidence="2" type="ORF">CLV80_11142</name>
</gene>
<protein>
    <recommendedName>
        <fullName evidence="1">YlxR domain-containing protein</fullName>
    </recommendedName>
</protein>
<accession>A0A2T0VVR7</accession>
<dbReference type="Proteomes" id="UP000238007">
    <property type="component" value="Unassembled WGS sequence"/>
</dbReference>